<dbReference type="InterPro" id="IPR000109">
    <property type="entry name" value="POT_fam"/>
</dbReference>
<accession>A0AAV2EHF9</accession>
<organism evidence="8 9">
    <name type="scientific">Linum trigynum</name>
    <dbReference type="NCBI Taxonomy" id="586398"/>
    <lineage>
        <taxon>Eukaryota</taxon>
        <taxon>Viridiplantae</taxon>
        <taxon>Streptophyta</taxon>
        <taxon>Embryophyta</taxon>
        <taxon>Tracheophyta</taxon>
        <taxon>Spermatophyta</taxon>
        <taxon>Magnoliopsida</taxon>
        <taxon>eudicotyledons</taxon>
        <taxon>Gunneridae</taxon>
        <taxon>Pentapetalae</taxon>
        <taxon>rosids</taxon>
        <taxon>fabids</taxon>
        <taxon>Malpighiales</taxon>
        <taxon>Linaceae</taxon>
        <taxon>Linum</taxon>
    </lineage>
</organism>
<reference evidence="8 9" key="1">
    <citation type="submission" date="2024-04" db="EMBL/GenBank/DDBJ databases">
        <authorList>
            <person name="Fracassetti M."/>
        </authorList>
    </citation>
    <scope>NUCLEOTIDE SEQUENCE [LARGE SCALE GENOMIC DNA]</scope>
</reference>
<feature type="transmembrane region" description="Helical" evidence="7">
    <location>
        <begin position="364"/>
        <end position="386"/>
    </location>
</feature>
<dbReference type="Gene3D" id="1.20.1250.20">
    <property type="entry name" value="MFS general substrate transporter like domains"/>
    <property type="match status" value="2"/>
</dbReference>
<name>A0AAV2EHF9_9ROSI</name>
<evidence type="ECO:0000256" key="4">
    <source>
        <dbReference type="ARBA" id="ARBA00022989"/>
    </source>
</evidence>
<feature type="transmembrane region" description="Helical" evidence="7">
    <location>
        <begin position="82"/>
        <end position="101"/>
    </location>
</feature>
<keyword evidence="5 7" id="KW-0472">Membrane</keyword>
<comment type="subcellular location">
    <subcellularLocation>
        <location evidence="1">Membrane</location>
        <topology evidence="1">Multi-pass membrane protein</topology>
    </subcellularLocation>
</comment>
<feature type="transmembrane region" description="Helical" evidence="7">
    <location>
        <begin position="407"/>
        <end position="424"/>
    </location>
</feature>
<protein>
    <recommendedName>
        <fullName evidence="10">Protein NRT1/ PTR FAMILY 3.1</fullName>
    </recommendedName>
</protein>
<gene>
    <name evidence="8" type="ORF">LTRI10_LOCUS26514</name>
</gene>
<keyword evidence="3 7" id="KW-0812">Transmembrane</keyword>
<feature type="compositionally biased region" description="Basic and acidic residues" evidence="6">
    <location>
        <begin position="1"/>
        <end position="15"/>
    </location>
</feature>
<evidence type="ECO:0000256" key="1">
    <source>
        <dbReference type="ARBA" id="ARBA00004141"/>
    </source>
</evidence>
<feature type="transmembrane region" description="Helical" evidence="7">
    <location>
        <begin position="322"/>
        <end position="344"/>
    </location>
</feature>
<comment type="similarity">
    <text evidence="2">Belongs to the major facilitator superfamily. Proton-dependent oligopeptide transporter (POT/PTR) (TC 2.A.17) family.</text>
</comment>
<feature type="region of interest" description="Disordered" evidence="6">
    <location>
        <begin position="559"/>
        <end position="585"/>
    </location>
</feature>
<dbReference type="AlphaFoldDB" id="A0AAV2EHF9"/>
<feature type="transmembrane region" description="Helical" evidence="7">
    <location>
        <begin position="487"/>
        <end position="508"/>
    </location>
</feature>
<evidence type="ECO:0000256" key="7">
    <source>
        <dbReference type="SAM" id="Phobius"/>
    </source>
</evidence>
<evidence type="ECO:0000256" key="3">
    <source>
        <dbReference type="ARBA" id="ARBA00022692"/>
    </source>
</evidence>
<keyword evidence="9" id="KW-1185">Reference proteome</keyword>
<dbReference type="Pfam" id="PF00854">
    <property type="entry name" value="PTR2"/>
    <property type="match status" value="2"/>
</dbReference>
<feature type="region of interest" description="Disordered" evidence="6">
    <location>
        <begin position="1"/>
        <end position="38"/>
    </location>
</feature>
<evidence type="ECO:0000313" key="8">
    <source>
        <dbReference type="EMBL" id="CAL1385369.1"/>
    </source>
</evidence>
<evidence type="ECO:0000256" key="6">
    <source>
        <dbReference type="SAM" id="MobiDB-lite"/>
    </source>
</evidence>
<dbReference type="GO" id="GO:0022857">
    <property type="term" value="F:transmembrane transporter activity"/>
    <property type="evidence" value="ECO:0007669"/>
    <property type="project" value="InterPro"/>
</dbReference>
<dbReference type="GO" id="GO:0016020">
    <property type="term" value="C:membrane"/>
    <property type="evidence" value="ECO:0007669"/>
    <property type="project" value="UniProtKB-SubCell"/>
</dbReference>
<keyword evidence="4 7" id="KW-1133">Transmembrane helix</keyword>
<feature type="transmembrane region" description="Helical" evidence="7">
    <location>
        <begin position="528"/>
        <end position="550"/>
    </location>
</feature>
<evidence type="ECO:0000313" key="9">
    <source>
        <dbReference type="Proteomes" id="UP001497516"/>
    </source>
</evidence>
<feature type="transmembrane region" description="Helical" evidence="7">
    <location>
        <begin position="108"/>
        <end position="131"/>
    </location>
</feature>
<dbReference type="PANTHER" id="PTHR11654">
    <property type="entry name" value="OLIGOPEPTIDE TRANSPORTER-RELATED"/>
    <property type="match status" value="1"/>
</dbReference>
<evidence type="ECO:0000256" key="5">
    <source>
        <dbReference type="ARBA" id="ARBA00023136"/>
    </source>
</evidence>
<sequence length="585" mass="64412">MENGDHDTSMEEEPRRRRQRRPALRHEGDGGKRKGKLGGIRTMPSILGNEICDKFAATGFHANMITYLTQVLNLPMVKASNILTNFGGITGFTPLIDALIADSFAGRFWTIIVASLVYELGMIGITISATLPSLRPPACPSQSNCQEASPHQLRFLYTSLLLTSIGTGGIRPCVMTFAADQFDLTKSSAAGAGPRRWSFFNWYYFCMGTATLGALTVVVYVQDNVKLGGSPLTRLAQVVVAAVRKRKVVAPEDPELLYQNRELDALISVNGRLLHTDQFKCLDKAAIATENDFNEPPPAQKPKLWQLTTVHRVEELKSILRVFPIWISGILLVAGSSHLNSFVILQAFSMERHLSSSSFQIPPASLSIFSVVTMMAGLVLYERLFVPFARRFITNNNPAGVTCLQRMGIGAVINVVATVVSAFVEMRRKHVAVQHGLLDNPKAVVPMSVFWLVPQYVLHGAAEVFGAVGHIEFLYDQSPESMRTTSSALYSLTLSLGNYVGTGLVSVVHRYTGWLPDRNLNRGKLDCYYLLVSGIQVVNFVYFLVVAWLYTYKPVEEVKDGDEGGDVNGGGENGEVELSQRKETV</sequence>
<dbReference type="SUPFAM" id="SSF103473">
    <property type="entry name" value="MFS general substrate transporter"/>
    <property type="match status" value="1"/>
</dbReference>
<dbReference type="EMBL" id="OZ034817">
    <property type="protein sequence ID" value="CAL1385369.1"/>
    <property type="molecule type" value="Genomic_DNA"/>
</dbReference>
<proteinExistence type="inferred from homology"/>
<dbReference type="InterPro" id="IPR036259">
    <property type="entry name" value="MFS_trans_sf"/>
</dbReference>
<dbReference type="Proteomes" id="UP001497516">
    <property type="component" value="Chromosome 4"/>
</dbReference>
<evidence type="ECO:0000256" key="2">
    <source>
        <dbReference type="ARBA" id="ARBA00005982"/>
    </source>
</evidence>
<evidence type="ECO:0008006" key="10">
    <source>
        <dbReference type="Google" id="ProtNLM"/>
    </source>
</evidence>
<feature type="transmembrane region" description="Helical" evidence="7">
    <location>
        <begin position="202"/>
        <end position="221"/>
    </location>
</feature>